<dbReference type="EMBL" id="CAJHNJ030000512">
    <property type="protein sequence ID" value="CAG9138203.1"/>
    <property type="molecule type" value="Genomic_DNA"/>
</dbReference>
<feature type="region of interest" description="Disordered" evidence="5">
    <location>
        <begin position="269"/>
        <end position="346"/>
    </location>
</feature>
<dbReference type="AlphaFoldDB" id="A0A8S4GAP4"/>
<proteinExistence type="inferred from homology"/>
<evidence type="ECO:0000256" key="1">
    <source>
        <dbReference type="ARBA" id="ARBA00006443"/>
    </source>
</evidence>
<evidence type="ECO:0000256" key="5">
    <source>
        <dbReference type="SAM" id="MobiDB-lite"/>
    </source>
</evidence>
<accession>A0A8S4GAP4</accession>
<comment type="function">
    <text evidence="4">Involved in nonsense-mediated decay (NMD) of mRNAs containing premature stop codons.</text>
</comment>
<sequence>MVSRPSFKQFVGGHVELARAGGFDDNVGKYAMTTSFFELPSAHSWQLAARALAPVYLSPPRAPRDEEPGGALYDALATDVRFSQARCAKVLPIAQASYMEGLPSHYSSQHHAHKLSIAMSVLETMGRGPRAGGARAALRASCEAAWRARRLCEAASLTDHPCHHPQHDSSREHSSGVRYVHACDCGRSKASRDDPYCVRRANLGFYEDAAELCSACPTLTRREFPVFQPTTATYRANLGFYEDASELCNACPTLTRREFPVFQPTTATYREASVGGAPAEEARDEDSQPEPEGAWSHEPTALSPGSQGEDDSEGSPKAPSSPRRFDDVPDTQELTTVPDKSLVRQPSTTEYLPGMLHAASPPGLLPAHASWALVCLGPSSLYSHSLGLPEHLHPGFLPHTNYLLPWDCSVSRIEAVRAWRAAQAAARGRGSKPPAPHQLTVKIFIGYEYECPRGHRFMMSSPDTVTSGGGGGWRGGGPGEMPVYCPCPCRGAKPMLAQAMRIHVVTPKAPLHVTLDPKAMRIHVVTPKAPLHVTLDPKMRGVEGNLPLYW</sequence>
<name>A0A8S4GAP4_PLUXY</name>
<evidence type="ECO:0000313" key="7">
    <source>
        <dbReference type="Proteomes" id="UP000653454"/>
    </source>
</evidence>
<dbReference type="Pfam" id="PF10220">
    <property type="entry name" value="Smg8_Smg9"/>
    <property type="match status" value="2"/>
</dbReference>
<reference evidence="6" key="1">
    <citation type="submission" date="2020-11" db="EMBL/GenBank/DDBJ databases">
        <authorList>
            <person name="Whiteford S."/>
        </authorList>
    </citation>
    <scope>NUCLEOTIDE SEQUENCE</scope>
</reference>
<evidence type="ECO:0000256" key="2">
    <source>
        <dbReference type="ARBA" id="ARBA00023161"/>
    </source>
</evidence>
<keyword evidence="2 4" id="KW-0866">Nonsense-mediated mRNA decay</keyword>
<evidence type="ECO:0000313" key="6">
    <source>
        <dbReference type="EMBL" id="CAG9138203.1"/>
    </source>
</evidence>
<dbReference type="PANTHER" id="PTHR13091">
    <property type="entry name" value="AMPLIFIED IN BREAST CANCER 2-RELATED"/>
    <property type="match status" value="1"/>
</dbReference>
<comment type="similarity">
    <text evidence="1 4">Belongs to the SMG8 family.</text>
</comment>
<dbReference type="PANTHER" id="PTHR13091:SF0">
    <property type="entry name" value="NONSENSE-MEDIATED MRNA DECAY FACTOR SMG8"/>
    <property type="match status" value="1"/>
</dbReference>
<keyword evidence="7" id="KW-1185">Reference proteome</keyword>
<dbReference type="GO" id="GO:0000184">
    <property type="term" value="P:nuclear-transcribed mRNA catabolic process, nonsense-mediated decay"/>
    <property type="evidence" value="ECO:0007669"/>
    <property type="project" value="UniProtKB-UniRule"/>
</dbReference>
<protein>
    <recommendedName>
        <fullName evidence="3 4">Nonsense-mediated mRNA decay factor SMG8</fullName>
    </recommendedName>
</protein>
<dbReference type="InterPro" id="IPR019354">
    <property type="entry name" value="SMG8-like"/>
</dbReference>
<evidence type="ECO:0000256" key="4">
    <source>
        <dbReference type="RuleBase" id="RU367133"/>
    </source>
</evidence>
<gene>
    <name evidence="6" type="ORF">PLXY2_LOCUS16454</name>
</gene>
<organism evidence="6 7">
    <name type="scientific">Plutella xylostella</name>
    <name type="common">Diamondback moth</name>
    <name type="synonym">Plutella maculipennis</name>
    <dbReference type="NCBI Taxonomy" id="51655"/>
    <lineage>
        <taxon>Eukaryota</taxon>
        <taxon>Metazoa</taxon>
        <taxon>Ecdysozoa</taxon>
        <taxon>Arthropoda</taxon>
        <taxon>Hexapoda</taxon>
        <taxon>Insecta</taxon>
        <taxon>Pterygota</taxon>
        <taxon>Neoptera</taxon>
        <taxon>Endopterygota</taxon>
        <taxon>Lepidoptera</taxon>
        <taxon>Glossata</taxon>
        <taxon>Ditrysia</taxon>
        <taxon>Yponomeutoidea</taxon>
        <taxon>Plutellidae</taxon>
        <taxon>Plutella</taxon>
    </lineage>
</organism>
<dbReference type="Proteomes" id="UP000653454">
    <property type="component" value="Unassembled WGS sequence"/>
</dbReference>
<evidence type="ECO:0000256" key="3">
    <source>
        <dbReference type="ARBA" id="ARBA00029509"/>
    </source>
</evidence>
<comment type="caution">
    <text evidence="6">The sequence shown here is derived from an EMBL/GenBank/DDBJ whole genome shotgun (WGS) entry which is preliminary data.</text>
</comment>